<feature type="domain" description="DUF1559" evidence="1">
    <location>
        <begin position="247"/>
        <end position="329"/>
    </location>
</feature>
<reference evidence="2 3" key="1">
    <citation type="submission" date="2019-08" db="EMBL/GenBank/DDBJ databases">
        <title>Deep-cultivation of Planctomycetes and their phenomic and genomic characterization uncovers novel biology.</title>
        <authorList>
            <person name="Wiegand S."/>
            <person name="Jogler M."/>
            <person name="Boedeker C."/>
            <person name="Pinto D."/>
            <person name="Vollmers J."/>
            <person name="Rivas-Marin E."/>
            <person name="Kohn T."/>
            <person name="Peeters S.H."/>
            <person name="Heuer A."/>
            <person name="Rast P."/>
            <person name="Oberbeckmann S."/>
            <person name="Bunk B."/>
            <person name="Jeske O."/>
            <person name="Meyerdierks A."/>
            <person name="Storesund J.E."/>
            <person name="Kallscheuer N."/>
            <person name="Luecker S."/>
            <person name="Lage O.M."/>
            <person name="Pohl T."/>
            <person name="Merkel B.J."/>
            <person name="Hornburger P."/>
            <person name="Mueller R.-W."/>
            <person name="Bruemmer F."/>
            <person name="Labrenz M."/>
            <person name="Spormann A.M."/>
            <person name="Op den Camp H."/>
            <person name="Overmann J."/>
            <person name="Amann R."/>
            <person name="Jetten M.S.M."/>
            <person name="Mascher T."/>
            <person name="Medema M.H."/>
            <person name="Devos D.P."/>
            <person name="Kaster A.-K."/>
            <person name="Ovreas L."/>
            <person name="Rohde M."/>
            <person name="Galperin M.Y."/>
            <person name="Jogler C."/>
        </authorList>
    </citation>
    <scope>NUCLEOTIDE SEQUENCE [LARGE SCALE GENOMIC DNA]</scope>
    <source>
        <strain evidence="2 3">UC8</strain>
    </source>
</reference>
<dbReference type="Pfam" id="PF07596">
    <property type="entry name" value="SBP_bac_10"/>
    <property type="match status" value="2"/>
</dbReference>
<dbReference type="SUPFAM" id="SSF54523">
    <property type="entry name" value="Pili subunits"/>
    <property type="match status" value="1"/>
</dbReference>
<dbReference type="Proteomes" id="UP000325286">
    <property type="component" value="Chromosome"/>
</dbReference>
<dbReference type="EMBL" id="CP042914">
    <property type="protein sequence ID" value="QEG38457.1"/>
    <property type="molecule type" value="Genomic_DNA"/>
</dbReference>
<evidence type="ECO:0000313" key="2">
    <source>
        <dbReference type="EMBL" id="QEG38457.1"/>
    </source>
</evidence>
<dbReference type="PANTHER" id="PTHR30093:SF2">
    <property type="entry name" value="TYPE II SECRETION SYSTEM PROTEIN H"/>
    <property type="match status" value="1"/>
</dbReference>
<sequence>MNLSRRNGFTLIEMMVTISIVALLAGMLMPAIHSAREAARGTQCQSNLHNFGVALIGRANSPDGRFCSGNFNWERDGAVTEVGWVADMVTRGVMPSEMTCPSNIAQASKAIEQLMVMPLADAADESCVPRLGRQGYVNQMGETVMNPCRRIVAGGYAPGSVQRQQIIQKLVLDEGYNTNYAATWFLVRSEVLLDEDGNVSPRRGGCSTNIRSTNTTLGPLTTSLLGSGKAPANTVPLLADASPSGRLSVGVGPWAAGQTYATPIVGAPAHRSTAQPPSFAVGTPRTGAAGWLKVWSRQVLQDYRGISAHHRGYCNVLMADGSVKQFHDANGDAMINNGFDIGNGFTSDEVEVKAKGLASYYTLRSKGEG</sequence>
<dbReference type="OrthoDB" id="254023at2"/>
<evidence type="ECO:0000313" key="3">
    <source>
        <dbReference type="Proteomes" id="UP000325286"/>
    </source>
</evidence>
<dbReference type="InterPro" id="IPR012902">
    <property type="entry name" value="N_methyl_site"/>
</dbReference>
<dbReference type="RefSeq" id="WP_084427194.1">
    <property type="nucleotide sequence ID" value="NZ_CP042914.1"/>
</dbReference>
<dbReference type="AlphaFoldDB" id="A0A5B9QH60"/>
<dbReference type="Pfam" id="PF07963">
    <property type="entry name" value="N_methyl"/>
    <property type="match status" value="1"/>
</dbReference>
<dbReference type="KEGG" id="rul:UC8_04140"/>
<organism evidence="2 3">
    <name type="scientific">Roseimaritima ulvae</name>
    <dbReference type="NCBI Taxonomy" id="980254"/>
    <lineage>
        <taxon>Bacteria</taxon>
        <taxon>Pseudomonadati</taxon>
        <taxon>Planctomycetota</taxon>
        <taxon>Planctomycetia</taxon>
        <taxon>Pirellulales</taxon>
        <taxon>Pirellulaceae</taxon>
        <taxon>Roseimaritima</taxon>
    </lineage>
</organism>
<dbReference type="NCBIfam" id="TIGR02532">
    <property type="entry name" value="IV_pilin_GFxxxE"/>
    <property type="match status" value="1"/>
</dbReference>
<keyword evidence="3" id="KW-1185">Reference proteome</keyword>
<accession>A0A5B9QH60</accession>
<name>A0A5B9QH60_9BACT</name>
<evidence type="ECO:0000259" key="1">
    <source>
        <dbReference type="Pfam" id="PF07596"/>
    </source>
</evidence>
<proteinExistence type="predicted"/>
<dbReference type="Gene3D" id="3.30.700.10">
    <property type="entry name" value="Glycoprotein, Type 4 Pilin"/>
    <property type="match status" value="1"/>
</dbReference>
<dbReference type="InterPro" id="IPR045584">
    <property type="entry name" value="Pilin-like"/>
</dbReference>
<protein>
    <recommendedName>
        <fullName evidence="1">DUF1559 domain-containing protein</fullName>
    </recommendedName>
</protein>
<feature type="domain" description="DUF1559" evidence="1">
    <location>
        <begin position="34"/>
        <end position="96"/>
    </location>
</feature>
<dbReference type="PANTHER" id="PTHR30093">
    <property type="entry name" value="GENERAL SECRETION PATHWAY PROTEIN G"/>
    <property type="match status" value="1"/>
</dbReference>
<dbReference type="InterPro" id="IPR011453">
    <property type="entry name" value="DUF1559"/>
</dbReference>
<gene>
    <name evidence="2" type="ORF">UC8_04140</name>
</gene>